<feature type="domain" description="CLEC16A/TT9 C-terminal" evidence="5">
    <location>
        <begin position="265"/>
        <end position="843"/>
    </location>
</feature>
<evidence type="ECO:0000256" key="3">
    <source>
        <dbReference type="SAM" id="MobiDB-lite"/>
    </source>
</evidence>
<feature type="compositionally biased region" description="Low complexity" evidence="3">
    <location>
        <begin position="862"/>
        <end position="888"/>
    </location>
</feature>
<dbReference type="GO" id="GO:1901096">
    <property type="term" value="P:regulation of autophagosome maturation"/>
    <property type="evidence" value="ECO:0007669"/>
    <property type="project" value="TreeGrafter"/>
</dbReference>
<sequence>MFSKQRSWLSGALWKPKNPHSLEHLKYLHNLLAKNQTVTEQNRSQLVETLRSISEILIWGDQNDSSVFDFFLEKNMLSHFLRYLQQRCGRYICVQLLQTLNILFENIRNETSLYYLLSNNHINSIIVHKFDFSDEEVMAYYISFLKTLSLKLNRHTIHFFYNEKQPRKDGLGALKTLSEPSREPEKHTNDFALYTEAIKFFNHSEAMVRIAVRTITLNVFRVDDKAMLRYIRDRTAAPYFSNLVWFIGNHILDLELCVRHDMDHRSRDRLSDLVAEHLDHLYYLNDILTIGLDTLNLVLINHLLNNLFIPLYVYSLTKRKKVADAQDDRKHVSSVVSLFLLSQVFLIMHHTQLVHQLAEVIFHGDITLTQTEGLQNSPKAGIREFRAPAEPLEKTLENNRPKRRYGQTTVGQDEGAVGGAEEGAAYDPGEGVSSPSTEGALSPSSEVCSGDTELSSPTQNSTDEEKLIGMSHRMAIPSGMPDRLQPFTLENRPYLETLFTALECTENDYSALFALCLLYAMGQNEGISQNLMDGVLMPTERSRNKENYNILLVERLIRIIEQACQSGSKVRLATLELSIKLLKQLVNKDDRSYLQDRHLACIENGRECSTQRLRNFYKSEEIFLDMFEDEHREMKNRPLNVEYLMQDASILLPPTGTPLTGIDFIKRLPCGEVERARKAIRVFFLVRELSISLLHETETQLPLTKEENCIKVNDVLDLNNSDLIACTVVTRESRRQERRFLVIDPVQLILVEPDAKRLGWGVVRFVGFLQDVEVSGDKDDSRLLHVVVHKPSSTMHARSMPILSARFVFDDHIRCMAAKQRLIKGRHRARQQKMQTIERLLDITQVEGAHPRGSIPGRSHPVHPASSASTSASSSVTSSPGTTAQPQGQGQGRGARRVTAEQKRHLQAKAAQRSKTRQGMVARSSPSPARDGVEIGEEATSAMAVQSLSQNANGSNSSSGCRPGGAVRAQKGGPAGIRGVQSAEGRLEIPLEDLSTRGKQLRSLSFERARLSRLAREVGSLGNQGHQQASQHGLVARSHSLSPRRTSQETSTLMSRKDPRRQSAPISIPSSSSPSAHRPHHTSKYALTPGGLPQEGRRPHSRSNPVPPPGSSSDDSPEGGRTRSWSGPTPKSLQPAATPPASLLDGTVSTPPVLVAAMLVPPERTTIVRRTSQEEEEEDEEEDETEEESSRSTMRGQADDKSTDSALSSDEAGPCSSSDVTPSSETSLSDMSPAPEPRAPPVSATKESRSASKQLTALAQLVQEHYPYDAAEEAAHADANH</sequence>
<evidence type="ECO:0008006" key="8">
    <source>
        <dbReference type="Google" id="ProtNLM"/>
    </source>
</evidence>
<dbReference type="GO" id="GO:0006914">
    <property type="term" value="P:autophagy"/>
    <property type="evidence" value="ECO:0007669"/>
    <property type="project" value="UniProtKB-KW"/>
</dbReference>
<gene>
    <name evidence="6" type="ORF">V1264_011073</name>
</gene>
<proteinExistence type="inferred from homology"/>
<dbReference type="PANTHER" id="PTHR21481">
    <property type="entry name" value="PROTEIN CLEC16A"/>
    <property type="match status" value="1"/>
</dbReference>
<feature type="region of interest" description="Disordered" evidence="3">
    <location>
        <begin position="1019"/>
        <end position="1258"/>
    </location>
</feature>
<organism evidence="6 7">
    <name type="scientific">Littorina saxatilis</name>
    <dbReference type="NCBI Taxonomy" id="31220"/>
    <lineage>
        <taxon>Eukaryota</taxon>
        <taxon>Metazoa</taxon>
        <taxon>Spiralia</taxon>
        <taxon>Lophotrochozoa</taxon>
        <taxon>Mollusca</taxon>
        <taxon>Gastropoda</taxon>
        <taxon>Caenogastropoda</taxon>
        <taxon>Littorinimorpha</taxon>
        <taxon>Littorinoidea</taxon>
        <taxon>Littorinidae</taxon>
        <taxon>Littorina</taxon>
    </lineage>
</organism>
<name>A0AAN9BU49_9CAEN</name>
<feature type="compositionally biased region" description="Polar residues" evidence="3">
    <location>
        <begin position="1123"/>
        <end position="1132"/>
    </location>
</feature>
<evidence type="ECO:0000313" key="6">
    <source>
        <dbReference type="EMBL" id="KAK7111441.1"/>
    </source>
</evidence>
<dbReference type="Pfam" id="PF09758">
    <property type="entry name" value="FPL"/>
    <property type="match status" value="1"/>
</dbReference>
<feature type="region of interest" description="Disordered" evidence="3">
    <location>
        <begin position="842"/>
        <end position="932"/>
    </location>
</feature>
<feature type="compositionally biased region" description="Polar residues" evidence="3">
    <location>
        <begin position="433"/>
        <end position="461"/>
    </location>
</feature>
<accession>A0AAN9BU49</accession>
<feature type="compositionally biased region" description="Basic and acidic residues" evidence="3">
    <location>
        <begin position="384"/>
        <end position="400"/>
    </location>
</feature>
<comment type="similarity">
    <text evidence="1">Belongs to the CLEC16A/gop-1 family.</text>
</comment>
<protein>
    <recommendedName>
        <fullName evidence="8">Protein CLEC16A</fullName>
    </recommendedName>
</protein>
<feature type="compositionally biased region" description="Acidic residues" evidence="3">
    <location>
        <begin position="1174"/>
        <end position="1187"/>
    </location>
</feature>
<evidence type="ECO:0000313" key="7">
    <source>
        <dbReference type="Proteomes" id="UP001374579"/>
    </source>
</evidence>
<keyword evidence="7" id="KW-1185">Reference proteome</keyword>
<dbReference type="Proteomes" id="UP001374579">
    <property type="component" value="Unassembled WGS sequence"/>
</dbReference>
<dbReference type="GO" id="GO:0005794">
    <property type="term" value="C:Golgi apparatus"/>
    <property type="evidence" value="ECO:0007669"/>
    <property type="project" value="TreeGrafter"/>
</dbReference>
<reference evidence="6 7" key="1">
    <citation type="submission" date="2024-02" db="EMBL/GenBank/DDBJ databases">
        <title>Chromosome-scale genome assembly of the rough periwinkle Littorina saxatilis.</title>
        <authorList>
            <person name="De Jode A."/>
            <person name="Faria R."/>
            <person name="Formenti G."/>
            <person name="Sims Y."/>
            <person name="Smith T.P."/>
            <person name="Tracey A."/>
            <person name="Wood J.M.D."/>
            <person name="Zagrodzka Z.B."/>
            <person name="Johannesson K."/>
            <person name="Butlin R.K."/>
            <person name="Leder E.H."/>
        </authorList>
    </citation>
    <scope>NUCLEOTIDE SEQUENCE [LARGE SCALE GENOMIC DNA]</scope>
    <source>
        <strain evidence="6">Snail1</strain>
        <tissue evidence="6">Muscle</tissue>
    </source>
</reference>
<feature type="compositionally biased region" description="Low complexity" evidence="3">
    <location>
        <begin position="1216"/>
        <end position="1229"/>
    </location>
</feature>
<evidence type="ECO:0000256" key="1">
    <source>
        <dbReference type="ARBA" id="ARBA00006441"/>
    </source>
</evidence>
<dbReference type="Pfam" id="PF19439">
    <property type="entry name" value="CLEC16A_C"/>
    <property type="match status" value="1"/>
</dbReference>
<feature type="region of interest" description="Disordered" evidence="3">
    <location>
        <begin position="384"/>
        <end position="463"/>
    </location>
</feature>
<dbReference type="GO" id="GO:0005770">
    <property type="term" value="C:late endosome"/>
    <property type="evidence" value="ECO:0007669"/>
    <property type="project" value="TreeGrafter"/>
</dbReference>
<dbReference type="InterPro" id="IPR019155">
    <property type="entry name" value="CLEC16A/TT9_N"/>
</dbReference>
<dbReference type="InterPro" id="IPR039272">
    <property type="entry name" value="CLEC16A/TT9"/>
</dbReference>
<comment type="caution">
    <text evidence="6">The sequence shown here is derived from an EMBL/GenBank/DDBJ whole genome shotgun (WGS) entry which is preliminary data.</text>
</comment>
<dbReference type="EMBL" id="JBAMIC010000002">
    <property type="protein sequence ID" value="KAK7111441.1"/>
    <property type="molecule type" value="Genomic_DNA"/>
</dbReference>
<dbReference type="GO" id="GO:0007034">
    <property type="term" value="P:vacuolar transport"/>
    <property type="evidence" value="ECO:0007669"/>
    <property type="project" value="TreeGrafter"/>
</dbReference>
<feature type="compositionally biased region" description="Low complexity" evidence="3">
    <location>
        <begin position="1151"/>
        <end position="1162"/>
    </location>
</feature>
<dbReference type="GO" id="GO:0016197">
    <property type="term" value="P:endosomal transport"/>
    <property type="evidence" value="ECO:0007669"/>
    <property type="project" value="TreeGrafter"/>
</dbReference>
<evidence type="ECO:0000259" key="4">
    <source>
        <dbReference type="Pfam" id="PF09758"/>
    </source>
</evidence>
<evidence type="ECO:0000259" key="5">
    <source>
        <dbReference type="Pfam" id="PF19439"/>
    </source>
</evidence>
<keyword evidence="2" id="KW-0072">Autophagy</keyword>
<feature type="domain" description="FPL" evidence="4">
    <location>
        <begin position="50"/>
        <end position="220"/>
    </location>
</feature>
<feature type="compositionally biased region" description="Polar residues" evidence="3">
    <location>
        <begin position="1039"/>
        <end position="1054"/>
    </location>
</feature>
<evidence type="ECO:0000256" key="2">
    <source>
        <dbReference type="ARBA" id="ARBA00023006"/>
    </source>
</evidence>
<dbReference type="PANTHER" id="PTHR21481:SF0">
    <property type="entry name" value="PROTEIN CLEC16A"/>
    <property type="match status" value="1"/>
</dbReference>
<feature type="region of interest" description="Disordered" evidence="3">
    <location>
        <begin position="948"/>
        <end position="981"/>
    </location>
</feature>
<feature type="compositionally biased region" description="Low complexity" evidence="3">
    <location>
        <begin position="948"/>
        <end position="960"/>
    </location>
</feature>
<dbReference type="InterPro" id="IPR045820">
    <property type="entry name" value="CLEC16A/TT9_C"/>
</dbReference>
<feature type="compositionally biased region" description="Low complexity" evidence="3">
    <location>
        <begin position="1063"/>
        <end position="1076"/>
    </location>
</feature>
<feature type="compositionally biased region" description="Polar residues" evidence="3">
    <location>
        <begin position="1021"/>
        <end position="1031"/>
    </location>
</feature>